<dbReference type="Gene3D" id="1.10.10.60">
    <property type="entry name" value="Homeodomain-like"/>
    <property type="match status" value="1"/>
</dbReference>
<comment type="catalytic activity">
    <reaction evidence="1">
        <text>Hydrolysis of alkylated DNA, releasing 3-methyladenine, 3-methylguanine, 7-methylguanine and 7-methyladenine.</text>
        <dbReference type="EC" id="3.2.2.21"/>
    </reaction>
</comment>
<dbReference type="InterPro" id="IPR004026">
    <property type="entry name" value="Ada_DNA_repair_Zn-bd"/>
</dbReference>
<protein>
    <recommendedName>
        <fullName evidence="3">DNA-3-methyladenine glycosylase II</fullName>
        <ecNumber evidence="3">3.2.2.21</ecNumber>
    </recommendedName>
</protein>
<dbReference type="GO" id="GO:0008168">
    <property type="term" value="F:methyltransferase activity"/>
    <property type="evidence" value="ECO:0007669"/>
    <property type="project" value="UniProtKB-KW"/>
</dbReference>
<dbReference type="SMART" id="SM01009">
    <property type="entry name" value="AlkA_N"/>
    <property type="match status" value="1"/>
</dbReference>
<evidence type="ECO:0000256" key="13">
    <source>
        <dbReference type="ARBA" id="ARBA00023204"/>
    </source>
</evidence>
<evidence type="ECO:0000256" key="1">
    <source>
        <dbReference type="ARBA" id="ARBA00000086"/>
    </source>
</evidence>
<evidence type="ECO:0000313" key="16">
    <source>
        <dbReference type="Proteomes" id="UP000185663"/>
    </source>
</evidence>
<keyword evidence="16" id="KW-1185">Reference proteome</keyword>
<dbReference type="InterPro" id="IPR010316">
    <property type="entry name" value="AlkA_N"/>
</dbReference>
<dbReference type="CDD" id="cd00056">
    <property type="entry name" value="ENDO3c"/>
    <property type="match status" value="1"/>
</dbReference>
<reference evidence="15 16" key="1">
    <citation type="submission" date="2016-10" db="EMBL/GenBank/DDBJ databases">
        <authorList>
            <person name="de Groot N.N."/>
        </authorList>
    </citation>
    <scope>NUCLEOTIDE SEQUENCE [LARGE SCALE GENOMIC DNA]</scope>
    <source>
        <strain evidence="15 16">DSM 22126</strain>
    </source>
</reference>
<proteinExistence type="predicted"/>
<dbReference type="RefSeq" id="WP_083371123.1">
    <property type="nucleotide sequence ID" value="NZ_LT629776.1"/>
</dbReference>
<keyword evidence="6" id="KW-0479">Metal-binding</keyword>
<organism evidence="15 16">
    <name type="scientific">Paraoerskovia marina</name>
    <dbReference type="NCBI Taxonomy" id="545619"/>
    <lineage>
        <taxon>Bacteria</taxon>
        <taxon>Bacillati</taxon>
        <taxon>Actinomycetota</taxon>
        <taxon>Actinomycetes</taxon>
        <taxon>Micrococcales</taxon>
        <taxon>Cellulomonadaceae</taxon>
        <taxon>Paraoerskovia</taxon>
    </lineage>
</organism>
<evidence type="ECO:0000256" key="7">
    <source>
        <dbReference type="ARBA" id="ARBA00022763"/>
    </source>
</evidence>
<evidence type="ECO:0000256" key="8">
    <source>
        <dbReference type="ARBA" id="ARBA00022833"/>
    </source>
</evidence>
<dbReference type="SUPFAM" id="SSF48150">
    <property type="entry name" value="DNA-glycosylase"/>
    <property type="match status" value="1"/>
</dbReference>
<dbReference type="GO" id="GO:0006285">
    <property type="term" value="P:base-excision repair, AP site formation"/>
    <property type="evidence" value="ECO:0007669"/>
    <property type="project" value="TreeGrafter"/>
</dbReference>
<dbReference type="InterPro" id="IPR003265">
    <property type="entry name" value="HhH-GPD_domain"/>
</dbReference>
<feature type="domain" description="HTH araC/xylS-type" evidence="14">
    <location>
        <begin position="94"/>
        <end position="192"/>
    </location>
</feature>
<evidence type="ECO:0000256" key="12">
    <source>
        <dbReference type="ARBA" id="ARBA00023163"/>
    </source>
</evidence>
<sequence length="502" mass="53209">MTIQTTGVPTSFDERYRAIAARDRRFDGQFITAVRSTGIYCRPSCPARTPRPENVTFYRTSAAAHEAGYRACRRCLPEAVPGTPDWNITHDVAARAMRLITDGVVDRDGVGGLAARLGYSERHLGRLLHAELGAGPLALARAARAQTARALVTGTDLPLADVAFAAGFGSIRQFNDTVAEVYGLTPTALRATRRRAESPGRHDGGTNLTLNLPVREPYDDGVFGFLAARAVDGVETVVGKPGGPWEYSRALALPHGDGLATARWDGRFSVRLALTSLADLPVAVARLRRLFDLDADPAAVDAVLAADPALAPRVAAVPGIRVPGAVDPHEIVIRAMVGQQISVAAARTHLGRLAELGAPLDPPAARDAPDTAPRPARQFPTAAAIAEHGRDHLRGPRRRIESVVAVAGALADGSLVVGPAEDPAELRAALLAQPGIGPWTADYVAMRVLGDPDVLLPRDVALAAGASALGLLPLTPESTAHWSPWRSYAALHLWRTPTRKAF</sequence>
<evidence type="ECO:0000259" key="14">
    <source>
        <dbReference type="PROSITE" id="PS01124"/>
    </source>
</evidence>
<dbReference type="InterPro" id="IPR018062">
    <property type="entry name" value="HTH_AraC-typ_CS"/>
</dbReference>
<dbReference type="FunFam" id="3.40.10.10:FF:000001">
    <property type="entry name" value="DNA-3-methyladenine glycosylase 2"/>
    <property type="match status" value="1"/>
</dbReference>
<comment type="cofactor">
    <cofactor evidence="2">
        <name>Zn(2+)</name>
        <dbReference type="ChEBI" id="CHEBI:29105"/>
    </cofactor>
</comment>
<keyword evidence="11" id="KW-0010">Activator</keyword>
<dbReference type="GO" id="GO:0008725">
    <property type="term" value="F:DNA-3-methyladenine glycosylase activity"/>
    <property type="evidence" value="ECO:0007669"/>
    <property type="project" value="TreeGrafter"/>
</dbReference>
<evidence type="ECO:0000256" key="3">
    <source>
        <dbReference type="ARBA" id="ARBA00012000"/>
    </source>
</evidence>
<evidence type="ECO:0000256" key="4">
    <source>
        <dbReference type="ARBA" id="ARBA00022603"/>
    </source>
</evidence>
<dbReference type="EC" id="3.2.2.21" evidence="3"/>
<dbReference type="GO" id="GO:0043916">
    <property type="term" value="F:DNA-7-methylguanine glycosylase activity"/>
    <property type="evidence" value="ECO:0007669"/>
    <property type="project" value="TreeGrafter"/>
</dbReference>
<dbReference type="eggNOG" id="COG0122">
    <property type="taxonomic scope" value="Bacteria"/>
</dbReference>
<dbReference type="GO" id="GO:0006307">
    <property type="term" value="P:DNA alkylation repair"/>
    <property type="evidence" value="ECO:0007669"/>
    <property type="project" value="TreeGrafter"/>
</dbReference>
<keyword evidence="9" id="KW-0805">Transcription regulation</keyword>
<dbReference type="GO" id="GO:0043565">
    <property type="term" value="F:sequence-specific DNA binding"/>
    <property type="evidence" value="ECO:0007669"/>
    <property type="project" value="InterPro"/>
</dbReference>
<dbReference type="GO" id="GO:0003700">
    <property type="term" value="F:DNA-binding transcription factor activity"/>
    <property type="evidence" value="ECO:0007669"/>
    <property type="project" value="InterPro"/>
</dbReference>
<evidence type="ECO:0000256" key="6">
    <source>
        <dbReference type="ARBA" id="ARBA00022723"/>
    </source>
</evidence>
<dbReference type="Gene3D" id="3.30.310.20">
    <property type="entry name" value="DNA-3-methyladenine glycosylase AlkA, N-terminal domain"/>
    <property type="match status" value="1"/>
</dbReference>
<dbReference type="PANTHER" id="PTHR43003:SF13">
    <property type="entry name" value="DNA-3-METHYLADENINE GLYCOSYLASE 2"/>
    <property type="match status" value="1"/>
</dbReference>
<keyword evidence="8" id="KW-0862">Zinc</keyword>
<dbReference type="Pfam" id="PF12833">
    <property type="entry name" value="HTH_18"/>
    <property type="match status" value="1"/>
</dbReference>
<dbReference type="Pfam" id="PF02805">
    <property type="entry name" value="Ada_Zn_binding"/>
    <property type="match status" value="1"/>
</dbReference>
<evidence type="ECO:0000256" key="9">
    <source>
        <dbReference type="ARBA" id="ARBA00023015"/>
    </source>
</evidence>
<dbReference type="InterPro" id="IPR018060">
    <property type="entry name" value="HTH_AraC"/>
</dbReference>
<dbReference type="PANTHER" id="PTHR43003">
    <property type="entry name" value="DNA-3-METHYLADENINE GLYCOSYLASE"/>
    <property type="match status" value="1"/>
</dbReference>
<dbReference type="InterPro" id="IPR035451">
    <property type="entry name" value="Ada-like_dom_sf"/>
</dbReference>
<keyword evidence="7" id="KW-0227">DNA damage</keyword>
<dbReference type="eggNOG" id="COG2169">
    <property type="taxonomic scope" value="Bacteria"/>
</dbReference>
<dbReference type="Gene3D" id="3.40.10.10">
    <property type="entry name" value="DNA Methylphosphotriester Repair Domain"/>
    <property type="match status" value="1"/>
</dbReference>
<dbReference type="STRING" id="545619.SAMN04489860_0044"/>
<dbReference type="GO" id="GO:0032993">
    <property type="term" value="C:protein-DNA complex"/>
    <property type="evidence" value="ECO:0007669"/>
    <property type="project" value="TreeGrafter"/>
</dbReference>
<dbReference type="OrthoDB" id="9811249at2"/>
<evidence type="ECO:0000256" key="2">
    <source>
        <dbReference type="ARBA" id="ARBA00001947"/>
    </source>
</evidence>
<dbReference type="GO" id="GO:0032131">
    <property type="term" value="F:alkylated DNA binding"/>
    <property type="evidence" value="ECO:0007669"/>
    <property type="project" value="TreeGrafter"/>
</dbReference>
<keyword evidence="12" id="KW-0804">Transcription</keyword>
<gene>
    <name evidence="15" type="ORF">SAMN04489860_0044</name>
</gene>
<dbReference type="GO" id="GO:0008270">
    <property type="term" value="F:zinc ion binding"/>
    <property type="evidence" value="ECO:0007669"/>
    <property type="project" value="InterPro"/>
</dbReference>
<dbReference type="SMART" id="SM00342">
    <property type="entry name" value="HTH_ARAC"/>
    <property type="match status" value="1"/>
</dbReference>
<evidence type="ECO:0000256" key="10">
    <source>
        <dbReference type="ARBA" id="ARBA00023125"/>
    </source>
</evidence>
<name>A0A1H1LVY0_9CELL</name>
<dbReference type="InterPro" id="IPR011257">
    <property type="entry name" value="DNA_glycosylase"/>
</dbReference>
<dbReference type="InterPro" id="IPR009057">
    <property type="entry name" value="Homeodomain-like_sf"/>
</dbReference>
<evidence type="ECO:0000256" key="5">
    <source>
        <dbReference type="ARBA" id="ARBA00022679"/>
    </source>
</evidence>
<dbReference type="Gene3D" id="1.10.1670.10">
    <property type="entry name" value="Helix-hairpin-Helix base-excision DNA repair enzymes (C-terminal)"/>
    <property type="match status" value="1"/>
</dbReference>
<dbReference type="SUPFAM" id="SSF55945">
    <property type="entry name" value="TATA-box binding protein-like"/>
    <property type="match status" value="1"/>
</dbReference>
<dbReference type="EMBL" id="LT629776">
    <property type="protein sequence ID" value="SDR78550.1"/>
    <property type="molecule type" value="Genomic_DNA"/>
</dbReference>
<accession>A0A1H1LVY0</accession>
<dbReference type="PROSITE" id="PS00041">
    <property type="entry name" value="HTH_ARAC_FAMILY_1"/>
    <property type="match status" value="1"/>
</dbReference>
<dbReference type="SUPFAM" id="SSF57884">
    <property type="entry name" value="Ada DNA repair protein, N-terminal domain (N-Ada 10)"/>
    <property type="match status" value="1"/>
</dbReference>
<keyword evidence="4" id="KW-0489">Methyltransferase</keyword>
<dbReference type="PROSITE" id="PS01124">
    <property type="entry name" value="HTH_ARAC_FAMILY_2"/>
    <property type="match status" value="1"/>
</dbReference>
<dbReference type="Proteomes" id="UP000185663">
    <property type="component" value="Chromosome I"/>
</dbReference>
<dbReference type="GO" id="GO:0005737">
    <property type="term" value="C:cytoplasm"/>
    <property type="evidence" value="ECO:0007669"/>
    <property type="project" value="TreeGrafter"/>
</dbReference>
<dbReference type="InterPro" id="IPR023170">
    <property type="entry name" value="HhH_base_excis_C"/>
</dbReference>
<dbReference type="GO" id="GO:0032259">
    <property type="term" value="P:methylation"/>
    <property type="evidence" value="ECO:0007669"/>
    <property type="project" value="UniProtKB-KW"/>
</dbReference>
<dbReference type="AlphaFoldDB" id="A0A1H1LVY0"/>
<keyword evidence="10" id="KW-0238">DNA-binding</keyword>
<keyword evidence="13" id="KW-0234">DNA repair</keyword>
<evidence type="ECO:0000313" key="15">
    <source>
        <dbReference type="EMBL" id="SDR78550.1"/>
    </source>
</evidence>
<keyword evidence="5" id="KW-0808">Transferase</keyword>
<dbReference type="InterPro" id="IPR037046">
    <property type="entry name" value="AlkA_N_sf"/>
</dbReference>
<dbReference type="Pfam" id="PF06029">
    <property type="entry name" value="AlkA_N"/>
    <property type="match status" value="1"/>
</dbReference>
<evidence type="ECO:0000256" key="11">
    <source>
        <dbReference type="ARBA" id="ARBA00023159"/>
    </source>
</evidence>
<dbReference type="InterPro" id="IPR051912">
    <property type="entry name" value="Alkylbase_DNA_Glycosylase/TA"/>
</dbReference>
<dbReference type="SMART" id="SM00478">
    <property type="entry name" value="ENDO3c"/>
    <property type="match status" value="1"/>
</dbReference>
<dbReference type="Gene3D" id="1.10.340.30">
    <property type="entry name" value="Hypothetical protein, domain 2"/>
    <property type="match status" value="1"/>
</dbReference>
<dbReference type="SUPFAM" id="SSF46689">
    <property type="entry name" value="Homeodomain-like"/>
    <property type="match status" value="1"/>
</dbReference>